<protein>
    <recommendedName>
        <fullName evidence="6">MPN domain-containing protein</fullName>
    </recommendedName>
</protein>
<dbReference type="InterPro" id="IPR028090">
    <property type="entry name" value="JAB_dom_prok"/>
</dbReference>
<dbReference type="InterPro" id="IPR051929">
    <property type="entry name" value="VirAsm_ModProt"/>
</dbReference>
<dbReference type="GO" id="GO:0008270">
    <property type="term" value="F:zinc ion binding"/>
    <property type="evidence" value="ECO:0007669"/>
    <property type="project" value="TreeGrafter"/>
</dbReference>
<dbReference type="SMART" id="SM00232">
    <property type="entry name" value="JAB_MPN"/>
    <property type="match status" value="1"/>
</dbReference>
<proteinExistence type="predicted"/>
<evidence type="ECO:0000256" key="4">
    <source>
        <dbReference type="ARBA" id="ARBA00022833"/>
    </source>
</evidence>
<dbReference type="PANTHER" id="PTHR34858">
    <property type="entry name" value="CYSO-CYSTEINE PEPTIDASE"/>
    <property type="match status" value="1"/>
</dbReference>
<dbReference type="Pfam" id="PF14464">
    <property type="entry name" value="Prok-JAB"/>
    <property type="match status" value="1"/>
</dbReference>
<evidence type="ECO:0000313" key="8">
    <source>
        <dbReference type="Proteomes" id="UP000177583"/>
    </source>
</evidence>
<dbReference type="FunFam" id="3.40.140.10:FF:000085">
    <property type="entry name" value="Mov34/MPN/PAD-1 family protein"/>
    <property type="match status" value="1"/>
</dbReference>
<dbReference type="AlphaFoldDB" id="A0A1F6H2R0"/>
<evidence type="ECO:0000313" key="7">
    <source>
        <dbReference type="EMBL" id="OGH04687.1"/>
    </source>
</evidence>
<keyword evidence="2" id="KW-0479">Metal-binding</keyword>
<comment type="caution">
    <text evidence="7">The sequence shown here is derived from an EMBL/GenBank/DDBJ whole genome shotgun (WGS) entry which is preliminary data.</text>
</comment>
<keyword evidence="5" id="KW-0482">Metalloprotease</keyword>
<dbReference type="EMBL" id="MFNF01000001">
    <property type="protein sequence ID" value="OGH04687.1"/>
    <property type="molecule type" value="Genomic_DNA"/>
</dbReference>
<dbReference type="InterPro" id="IPR037518">
    <property type="entry name" value="MPN"/>
</dbReference>
<gene>
    <name evidence="7" type="ORF">A2557_06780</name>
</gene>
<evidence type="ECO:0000256" key="3">
    <source>
        <dbReference type="ARBA" id="ARBA00022801"/>
    </source>
</evidence>
<evidence type="ECO:0000256" key="1">
    <source>
        <dbReference type="ARBA" id="ARBA00022670"/>
    </source>
</evidence>
<dbReference type="PANTHER" id="PTHR34858:SF1">
    <property type="entry name" value="CYSO-CYSTEINE PEPTIDASE"/>
    <property type="match status" value="1"/>
</dbReference>
<sequence length="133" mass="14916">MMKLKKSIYEAIIAQAQRELPNEACGYLAEKDGQVVAHYELYNVDQSFEHFSMDPKEQFGAVKSMRSQGQTLAAVYHSHPSTPARPSVEDIKLAYDPKLSYLIISLAEPTPSVKSFKIEGGQVRPEEITLLED</sequence>
<feature type="domain" description="MPN" evidence="6">
    <location>
        <begin position="2"/>
        <end position="122"/>
    </location>
</feature>
<dbReference type="GO" id="GO:0006508">
    <property type="term" value="P:proteolysis"/>
    <property type="evidence" value="ECO:0007669"/>
    <property type="project" value="UniProtKB-KW"/>
</dbReference>
<dbReference type="CDD" id="cd08070">
    <property type="entry name" value="MPN_like"/>
    <property type="match status" value="1"/>
</dbReference>
<dbReference type="InterPro" id="IPR000555">
    <property type="entry name" value="JAMM/MPN+_dom"/>
</dbReference>
<organism evidence="7 8">
    <name type="scientific">Candidatus Lambdaproteobacteria bacterium RIFOXYD2_FULL_56_26</name>
    <dbReference type="NCBI Taxonomy" id="1817773"/>
    <lineage>
        <taxon>Bacteria</taxon>
        <taxon>Pseudomonadati</taxon>
        <taxon>Pseudomonadota</taxon>
        <taxon>Candidatus Lambdaproteobacteria</taxon>
    </lineage>
</organism>
<dbReference type="GO" id="GO:0008235">
    <property type="term" value="F:metalloexopeptidase activity"/>
    <property type="evidence" value="ECO:0007669"/>
    <property type="project" value="TreeGrafter"/>
</dbReference>
<dbReference type="Proteomes" id="UP000177583">
    <property type="component" value="Unassembled WGS sequence"/>
</dbReference>
<evidence type="ECO:0000256" key="5">
    <source>
        <dbReference type="ARBA" id="ARBA00023049"/>
    </source>
</evidence>
<evidence type="ECO:0000256" key="2">
    <source>
        <dbReference type="ARBA" id="ARBA00022723"/>
    </source>
</evidence>
<keyword evidence="1" id="KW-0645">Protease</keyword>
<accession>A0A1F6H2R0</accession>
<dbReference type="PROSITE" id="PS50249">
    <property type="entry name" value="MPN"/>
    <property type="match status" value="1"/>
</dbReference>
<dbReference type="Gene3D" id="3.40.140.10">
    <property type="entry name" value="Cytidine Deaminase, domain 2"/>
    <property type="match status" value="1"/>
</dbReference>
<keyword evidence="4" id="KW-0862">Zinc</keyword>
<name>A0A1F6H2R0_9PROT</name>
<dbReference type="SUPFAM" id="SSF102712">
    <property type="entry name" value="JAB1/MPN domain"/>
    <property type="match status" value="1"/>
</dbReference>
<reference evidence="7 8" key="1">
    <citation type="journal article" date="2016" name="Nat. Commun.">
        <title>Thousands of microbial genomes shed light on interconnected biogeochemical processes in an aquifer system.</title>
        <authorList>
            <person name="Anantharaman K."/>
            <person name="Brown C.T."/>
            <person name="Hug L.A."/>
            <person name="Sharon I."/>
            <person name="Castelle C.J."/>
            <person name="Probst A.J."/>
            <person name="Thomas B.C."/>
            <person name="Singh A."/>
            <person name="Wilkins M.J."/>
            <person name="Karaoz U."/>
            <person name="Brodie E.L."/>
            <person name="Williams K.H."/>
            <person name="Hubbard S.S."/>
            <person name="Banfield J.F."/>
        </authorList>
    </citation>
    <scope>NUCLEOTIDE SEQUENCE [LARGE SCALE GENOMIC DNA]</scope>
</reference>
<evidence type="ECO:0000259" key="6">
    <source>
        <dbReference type="PROSITE" id="PS50249"/>
    </source>
</evidence>
<keyword evidence="3" id="KW-0378">Hydrolase</keyword>